<evidence type="ECO:0000313" key="1">
    <source>
        <dbReference type="EMBL" id="GKT14342.1"/>
    </source>
</evidence>
<keyword evidence="2" id="KW-1185">Reference proteome</keyword>
<proteinExistence type="predicted"/>
<dbReference type="EMBL" id="BQXS01011582">
    <property type="protein sequence ID" value="GKT14342.1"/>
    <property type="molecule type" value="Genomic_DNA"/>
</dbReference>
<feature type="non-terminal residue" evidence="1">
    <location>
        <position position="1"/>
    </location>
</feature>
<comment type="caution">
    <text evidence="1">The sequence shown here is derived from an EMBL/GenBank/DDBJ whole genome shotgun (WGS) entry which is preliminary data.</text>
</comment>
<reference evidence="1" key="1">
    <citation type="submission" date="2022-03" db="EMBL/GenBank/DDBJ databases">
        <title>Draft genome sequence of Aduncisulcus paluster, a free-living microaerophilic Fornicata.</title>
        <authorList>
            <person name="Yuyama I."/>
            <person name="Kume K."/>
            <person name="Tamura T."/>
            <person name="Inagaki Y."/>
            <person name="Hashimoto T."/>
        </authorList>
    </citation>
    <scope>NUCLEOTIDE SEQUENCE</scope>
    <source>
        <strain evidence="1">NY0171</strain>
    </source>
</reference>
<organism evidence="1 2">
    <name type="scientific">Aduncisulcus paluster</name>
    <dbReference type="NCBI Taxonomy" id="2918883"/>
    <lineage>
        <taxon>Eukaryota</taxon>
        <taxon>Metamonada</taxon>
        <taxon>Carpediemonas-like organisms</taxon>
        <taxon>Aduncisulcus</taxon>
    </lineage>
</organism>
<dbReference type="Proteomes" id="UP001057375">
    <property type="component" value="Unassembled WGS sequence"/>
</dbReference>
<evidence type="ECO:0000313" key="2">
    <source>
        <dbReference type="Proteomes" id="UP001057375"/>
    </source>
</evidence>
<sequence length="388" mass="42902">DSLTPSLKVTLLDASDCGREGKPILAAAILIREGLFASAIRVLDEGGCAGIAVILMIMTGIFSLNECLAVLRHVAYGSEDETWIPKEDIRKGSTIKLREGRASVVNSYFDLIESNCSKGISQSKKSKFCAKERLLFLARNNHRNSSTFDDSLTKSECYRQAIASKSLIPVTDDEVRDVSPQEVLWLLLNGKLSHVASCVLCLMRNVLKQRPINPKSLNVCKSCCDEIRGFSLRKVPKNVRSGLCLLSATCGLILSLSECSREIEATLAASLEYQLGHLSNAHGNDVSIVRQVLVDRQRHVFDAMRKNISGTLHKPWLNVFPRGSISALETVERSHLVSTLSGQKFLNNMVRVAPGVNVTVFELYSWSKYGLMWPDGECEITILRSNMI</sequence>
<protein>
    <submittedName>
        <fullName evidence="1">Uncharacterized protein</fullName>
    </submittedName>
</protein>
<name>A0ABQ5JRI7_9EUKA</name>
<accession>A0ABQ5JRI7</accession>
<gene>
    <name evidence="1" type="ORF">ADUPG1_010467</name>
</gene>